<organism evidence="2">
    <name type="scientific">Eutreptiella gymnastica</name>
    <dbReference type="NCBI Taxonomy" id="73025"/>
    <lineage>
        <taxon>Eukaryota</taxon>
        <taxon>Discoba</taxon>
        <taxon>Euglenozoa</taxon>
        <taxon>Euglenida</taxon>
        <taxon>Spirocuta</taxon>
        <taxon>Euglenophyceae</taxon>
        <taxon>Eutreptiales</taxon>
        <taxon>Eutreptiaceae</taxon>
        <taxon>Eutreptiella</taxon>
    </lineage>
</organism>
<dbReference type="EMBL" id="HBGA01151424">
    <property type="protein sequence ID" value="CAD9043850.1"/>
    <property type="molecule type" value="Transcribed_RNA"/>
</dbReference>
<evidence type="ECO:0000313" key="2">
    <source>
        <dbReference type="EMBL" id="CAD9043850.1"/>
    </source>
</evidence>
<reference evidence="2" key="1">
    <citation type="submission" date="2021-01" db="EMBL/GenBank/DDBJ databases">
        <authorList>
            <person name="Corre E."/>
            <person name="Pelletier E."/>
            <person name="Niang G."/>
            <person name="Scheremetjew M."/>
            <person name="Finn R."/>
            <person name="Kale V."/>
            <person name="Holt S."/>
            <person name="Cochrane G."/>
            <person name="Meng A."/>
            <person name="Brown T."/>
            <person name="Cohen L."/>
        </authorList>
    </citation>
    <scope>NUCLEOTIDE SEQUENCE</scope>
    <source>
        <strain evidence="2">NIES-381</strain>
    </source>
</reference>
<feature type="compositionally biased region" description="Polar residues" evidence="1">
    <location>
        <begin position="10"/>
        <end position="23"/>
    </location>
</feature>
<evidence type="ECO:0000256" key="1">
    <source>
        <dbReference type="SAM" id="MobiDB-lite"/>
    </source>
</evidence>
<gene>
    <name evidence="2" type="ORF">EGYM00392_LOCUS55033</name>
</gene>
<protein>
    <submittedName>
        <fullName evidence="2">Uncharacterized protein</fullName>
    </submittedName>
</protein>
<sequence length="184" mass="20218">MREAVFPVSPHTSGQSENLSTCPETFPDTRQKEQTSQQLMTIHMKSYTHTHTHTHTDARTHTYTDTYTRYNKVREGKWTRGQAAIGPNNRLSCSACTGARAARWCRQRFKVSYSISTGQSSIQSGQEGQVGHAGAYVLPRWPCSTAPLCKFTNLPQTVTSLAVSLPAPNSIQATVAAQSDLGCI</sequence>
<accession>A0A7S1JH21</accession>
<name>A0A7S1JH21_9EUGL</name>
<proteinExistence type="predicted"/>
<dbReference type="AlphaFoldDB" id="A0A7S1JH21"/>
<feature type="region of interest" description="Disordered" evidence="1">
    <location>
        <begin position="1"/>
        <end position="36"/>
    </location>
</feature>